<dbReference type="CDD" id="cd17646">
    <property type="entry name" value="A_NRPS_AB3403-like"/>
    <property type="match status" value="1"/>
</dbReference>
<evidence type="ECO:0000256" key="1">
    <source>
        <dbReference type="ARBA" id="ARBA00001957"/>
    </source>
</evidence>
<dbReference type="InterPro" id="IPR009081">
    <property type="entry name" value="PP-bd_ACP"/>
</dbReference>
<dbReference type="NCBIfam" id="NF003417">
    <property type="entry name" value="PRK04813.1"/>
    <property type="match status" value="5"/>
</dbReference>
<evidence type="ECO:0000256" key="5">
    <source>
        <dbReference type="ARBA" id="ARBA00022737"/>
    </source>
</evidence>
<evidence type="ECO:0000313" key="8">
    <source>
        <dbReference type="EMBL" id="AHH95959.1"/>
    </source>
</evidence>
<dbReference type="FunFam" id="3.40.50.12780:FF:000012">
    <property type="entry name" value="Non-ribosomal peptide synthetase"/>
    <property type="match status" value="2"/>
</dbReference>
<dbReference type="Gene3D" id="3.30.559.10">
    <property type="entry name" value="Chloramphenicol acetyltransferase-like domain"/>
    <property type="match status" value="5"/>
</dbReference>
<dbReference type="OrthoDB" id="2472181at2"/>
<comment type="similarity">
    <text evidence="2">Belongs to the ATP-dependent AMP-binding enzyme family.</text>
</comment>
<dbReference type="GO" id="GO:0031177">
    <property type="term" value="F:phosphopantetheine binding"/>
    <property type="evidence" value="ECO:0007669"/>
    <property type="project" value="InterPro"/>
</dbReference>
<dbReference type="Proteomes" id="UP000019225">
    <property type="component" value="Chromosome"/>
</dbReference>
<evidence type="ECO:0000256" key="2">
    <source>
        <dbReference type="ARBA" id="ARBA00006432"/>
    </source>
</evidence>
<dbReference type="Pfam" id="PF00550">
    <property type="entry name" value="PP-binding"/>
    <property type="match status" value="3"/>
</dbReference>
<dbReference type="NCBIfam" id="TIGR01720">
    <property type="entry name" value="NRPS-para261"/>
    <property type="match status" value="2"/>
</dbReference>
<evidence type="ECO:0000256" key="3">
    <source>
        <dbReference type="ARBA" id="ARBA00022450"/>
    </source>
</evidence>
<evidence type="ECO:0000256" key="6">
    <source>
        <dbReference type="ARBA" id="ARBA00023194"/>
    </source>
</evidence>
<dbReference type="FunFam" id="2.30.38.10:FF:000001">
    <property type="entry name" value="Non-ribosomal peptide synthetase PvdI"/>
    <property type="match status" value="2"/>
</dbReference>
<keyword evidence="4" id="KW-0597">Phosphoprotein</keyword>
<dbReference type="Gene3D" id="3.30.300.30">
    <property type="match status" value="4"/>
</dbReference>
<dbReference type="InterPro" id="IPR013217">
    <property type="entry name" value="Methyltransf_12"/>
</dbReference>
<dbReference type="Gene3D" id="3.40.50.150">
    <property type="entry name" value="Vaccinia Virus protein VP39"/>
    <property type="match status" value="1"/>
</dbReference>
<protein>
    <recommendedName>
        <fullName evidence="7">Carrier domain-containing protein</fullName>
    </recommendedName>
</protein>
<evidence type="ECO:0000259" key="7">
    <source>
        <dbReference type="PROSITE" id="PS50075"/>
    </source>
</evidence>
<dbReference type="STRING" id="1449976.KALB_2591"/>
<dbReference type="Pfam" id="PF13193">
    <property type="entry name" value="AMP-binding_C"/>
    <property type="match status" value="3"/>
</dbReference>
<sequence length="4625" mass="498648">MNSRIEEVLPLSPLQEGLLFHALYDEQGPDVYVVQLSVELQGSLDVGALRAAAATLLRRHVNLRAGFAYEGVTKPVQVVLREVDLPWQEHDLSGADAAELDRLMAADRVRRFEMDKPPLIRFMLLRLAEDRYRFVVTNHHIVLDGWSSSIVARELFALYATGGDDSGLPRVTPYRNYLAWVAKQDKELARRSWHELLADVTGPTLVAPADPARVPVVPDEVVIPLPDGLTARLTELSRQRGVTMNILMQAAWGIVLGRQTGSTDVVLGVTVSGRPAELTGVESMVGMFINTLPVRMSLDPARPLSDLLTDLQQRQAELTNYQYLGLTDILQQAGGGELFDTDFVFENYPVGPASGWDLGPSLRITGVRGEDAAHFPISLLVLPGDEVRIRLSYRPDLFAADAIKALLQRFTSVLQAMVADPSVRVGQVDVLDASERELVVSGWNATAHEVVSASLPELVEAQVRRSPDATAVVFEGVEVSFAELNARANRWAWWLAERGVGPGCVVGVVLPRSVELVVAVLAVLKAGGAYLPVDAEYPVGRAGFMLADAGPRLVLATADTVGLVPDGVECVLLDDDLVAGCRDEDPGVVIGSGHPAYVLYTSGSTGVPKGVVVGHGAVVNRLLWMQDRFGLVPGERVLQKTSCGFDVSVWELLWPLLVGGVVVLARPGGHRDPEYLAGLMRAERVSVAHFVPSMLRAFLAQVGGGGCAELRVVVCSGEALPADLVDQWAAVSDAALWNLYGPTEAAIDVTAAECTPGAGVVPIGRPVWNTQVYVLDSGLLPVPPGVAGELYIAGTQLAQGYLGRSALTAERFVASPFGVAGGRLYRTGDLARWTADGELEFVGRADDQVKIRGYRVELGEIEAVLAGHPAVRQAAVTAREDGAGGQQLVAYIVRRSAARDASREQRSVSNWASVYRSIYEETGRIPFGEDFSGWSSSYDGKPIPLEQMREWRANAVQRIRELNPRRVLEIGAGSGLLLSQLAPKCEEYWGTDLSREAIDALRSHVSADPRLAGHVELRAQPAHDFDGLPSGIFDTIVLNSVVQYFPSVDYLTNVLGKAVELLAPGGSVFIGDVRNLRLVRCFHAAVEYHKDEAHGARSARRELVAQAVLRERELLLDPDFFAAWAESVGAITGADIRLKRGTHQNELTRHRYDVVLHKEKNSVLPVADISALRWGTDVTDISGLVNYVTNRRPDTLRVTGIPNLRLADEYHAMAAIQGVAARRIEDGQDPESFHELSQRVGYTVVTTWSPGAGAEGSFDAVLVAPGQGADLAHTCRRSSDLALQPSAYANEPAMPDDIRDTVAELRAHVAESLPNYMVPAGFVVLADLPLTPSGKLDRRALPAPDFGAEVSGRGPRTAQEETLCRLFAEVLGLDRVGVDDSFFALGGDSILSIQLVSKARQAGLTITPRNVFEHKTAERLAVIAVPTGQALPPVPDSATGEVFATPIMHWLWQRGGSADRFSQWVLAQVPADLGQDRIAAALQAVLDHHDVLRMIARPGRDLAWSLTVRAPGAVDARSLVHRVDITGREDLLDVLREQANAAVRRLSPADGIMADVVWFDAGPDQPGRLLLTLHHLVVDGVSWRILLPDLVEAWQAGERTRLATVGTSFRRWAGLLAGQASSAQRVSELPLWKDVLADTGPVLAARALDPGRDRADRVRALSVQLPAEITTPLLSTVPAAFHAGVNDVLLAGLAMAITAWRASHRGTGTAVVVEVEGHGREDLGSDVDVSRTMGWFTSAYPVRLDTGVAGFDEVCAGGSAAGEVVKRVKEQLRAIPGNGIGFGMLRYLNPETAEALAELGTPELLFNYLGQTGTLATGEWSLAPEAAALAPDAPDLPAAHALTINAGVHGGVLTATWTWPEELFTEDEVHDLAQSWTRALTGIAVHAQQPGTGGYTPSDMPLADLSQDEITRIEARWPEVEEVLPLSPLQEGLLFHALYDEQGPDVYVVQLAVDLQGEVDVDALRAAAATLLRRHTSLRAAFVHEGVRKPVQVVLREAELPWTEVDLSNSDESAVDRLTADDRLRRFDVGSAPLIRFTLARLGNGRYRFLMTNHHLVLDGWSGPLVARELFALYATRGDDSALPAVTPYRDYMAWLAQQDPAEARRYWRELLDQVDEPTLVALAESARVSVIPEQIAVTVPEELSTRLTALARQREITLNTVLQAAWGVVLGRQTGRSDVVLGVTVSGRPAELAGVESMVGLFISTLPMRLRLDPARPLAELLDEVQQQHAALTAYQYLGLAEIQQLASAGELFDTGFVFENYPIGPGSGWDLGPDLRITGVHGQDAAHFPLSLVVLPHRELRLRLGYRPDLFDEPAAQAILQRLLRVLAAIAENPRTALGQVDTLDVVERRQVLQEWHGAARDVPVATLAELFQAQVRRAPDAMAVVCEGEALTYAELNARANRLARRLIECGVRPESLVAVVLPRSLDLVVAALGVVKAGGGYVPVDPAYPVDRIGFMLADARPSAIVATAGFAGAPDGVPVLALDDPATATRSAEDLADHERGGELRPGNTAYVIYTSGSTGTPKGVVVSHANVTALFGAVSGLFDFGAEDVWTLFHSFSFDFSVWELWGPLLHGGRLVVVPFEVSRSPAEFWALLVAEGVTVLSQTPSSFSGLIEVERAAGTADGSRLRYVVFGGEALRFDRLTGWFDRHPGTGPELVNMYGLTEATVHTTHRAVHRSGAGRSMIGRGLPNLRTYVLDAGLAPVPPGTPGELYVAGPQLTRGYLGRPELTAQRFVADPFGPAGTRMYRTGDLVRWDRDGDLEYLGRADDQVKIRGFRIEPGEVENVLAGHDSVAQVAVVAREHGVAGKQLLAYVVPGEDRAVEVDSLRAFAAESLPDHMVPVAFVVLGALPVTANGKIDRKALPAPEFRRAVSGRAPRTPQEELLCRLYAEVLGLDGVGVADNFFALGGDSIMSIQLVSRARAAGWGITPRTVFEHKTVEALAAVAVRLDEQAEPEPDIGSGELPATPIMRWLSEQDGVADRFSQWVLLQVPAGLGLDRITGTVQAVIDHHDALRMVALPGSLLRVRSPGAVAAHELVRRVDISAAEDVAAAVQAELHAAQDRLSPAAGALLEAVWFDAGPNQSGRVLLVVHHLAIDGVSWRILLPDLAKAWQTGTASALEPVRTSLRRWAESLATQASSPQVVAQLPLWQRVLADPGPVLGSRALDPARDRADRVRSCTVELPAETTTRLLGEVPAAFHAGINDVLLTGLAVAIAEWRGTVGDEPVLIDVEGHGREDIGAGLDVSRTAGWFTSLYPVRLQPGARQFAEVCAGGPAVGEVLKRVKEQLRAIPGNGIGFGLLRYLNPETSEVLAELGTPEVVFNYLGRAGALDTGDWSLAPEAGAVRPAAPDLPATHALAVNAAVHDGVLRATWSWPEELFDEREVGELAQHWCDALTGLVVHTGKPGAGGFTPSDLPLVEVSQAQLLAIEERWQGIEDVLPLSPLQEGLLFHALYDEQGLDVYLVQLYVDLQGNLDVTALQAAAQALLRRHANLRASFTYDGLDRPVQVVLREVPLSWTEHDLSAMDEREQQAELDRITNADRVRRFDIGAAPLIRFTLIRLGDRYRFVVTNHHLVLDGWSSPLVAQELFALYLTGGDDGALPRVTPYRDYLAWVAGQDREQARESWRAALDGLAGPTLIAVPDPAREPIVPEEVTLVLPGGLADRLTELARGRELTMNTLVQAAWAIVLGRMTGRSDVVLGITVSGRPAELAGVESMIGLFINTLPARVRLDPACSLGELLDGLQRQQAELAAYQYLGLTEIQQATGLGELFDTDLVFENYPLGQDTGWDVGHDLRFTDVRMLDATHYPMSLLVIPHEELRLRLGYRPDLFDEQQAQQVIERLVRVLATMAADPNTPIGQVDVLSPAERELVLGQWSRTGAATPAATLPELVEDQARRNPTALAVECESGTLTYAELDSRANQLAGYLVEQGVGPEQVVAVVLPRSAELVVAVLAVLKAGGAFVPVEPQRPADWITEVFDDAQPLLALATVDSSISVPGAVEQVLELDEEGFVGELASYPDEAPADEEHRSPLNTACLAYSTDSTNAPDCLVVPLGALPQCSGLDPLLAGLFGPLASGERACVEAPAAGIAGPGSLVYVLDASLVPVPPGVVGEVYAAGEQLPRGYFGRSGLTAQRFLADPFGPPGGRMYRTGELARWTEDGELAVFGRVDDQVELRGYRIEPAAVESALARHPSVASAAVAVRESAPGEQRLVAYVVPADGGQPNLTELRQYIASIVPEALIPTALVTLTEFPVTPGGRLDRAALPVPAAQDSGVRRHPWTPRERVLCDLFAEVLGLPEVLIDESFFDLGGYSLLGTRLVAKIRSTLGEELSVRDLFASPTVADLVRRFGNQAGGDDGLQVILPLQTAGTAPIVFFVHPGGGLSWCYAGLVSWLGQDARLYGVQARGLDGESTLPESIADMVAEYVARLRQVQPDGPYRIAGWSFGGKLAHLIAVELQRQGARVDLLAVLDNYPHQTAPEEPKPAEQDVLRAILESLGQPAEQTGSGPLRRAEVEELVYQAGQHVAGVDKGRISAFVDIYLNNWALAQEVTRGVFRGDLLFFTAVRGRPADLPTHHAWRDYVDGTVVNHDIACSHDEMMNPEPLAEIGTILAGELRKHN</sequence>
<dbReference type="Pfam" id="PF00668">
    <property type="entry name" value="Condensation"/>
    <property type="match status" value="5"/>
</dbReference>
<dbReference type="InterPro" id="IPR000873">
    <property type="entry name" value="AMP-dep_synth/lig_dom"/>
</dbReference>
<evidence type="ECO:0000256" key="4">
    <source>
        <dbReference type="ARBA" id="ARBA00022553"/>
    </source>
</evidence>
<dbReference type="Pfam" id="PF08242">
    <property type="entry name" value="Methyltransf_12"/>
    <property type="match status" value="1"/>
</dbReference>
<dbReference type="InterPro" id="IPR029058">
    <property type="entry name" value="AB_hydrolase_fold"/>
</dbReference>
<dbReference type="RefSeq" id="WP_025356114.1">
    <property type="nucleotide sequence ID" value="NZ_CP007155.1"/>
</dbReference>
<dbReference type="PANTHER" id="PTHR45527">
    <property type="entry name" value="NONRIBOSOMAL PEPTIDE SYNTHETASE"/>
    <property type="match status" value="1"/>
</dbReference>
<dbReference type="eggNOG" id="COG1020">
    <property type="taxonomic scope" value="Bacteria"/>
</dbReference>
<dbReference type="GO" id="GO:0009403">
    <property type="term" value="P:toxin biosynthetic process"/>
    <property type="evidence" value="ECO:0007669"/>
    <property type="project" value="UniProtKB-ARBA"/>
</dbReference>
<dbReference type="CDD" id="cd19543">
    <property type="entry name" value="DCL_NRPS"/>
    <property type="match status" value="3"/>
</dbReference>
<dbReference type="CDD" id="cd19534">
    <property type="entry name" value="E_NRPS"/>
    <property type="match status" value="1"/>
</dbReference>
<dbReference type="FunFam" id="1.10.1200.10:FF:000005">
    <property type="entry name" value="Nonribosomal peptide synthetase 1"/>
    <property type="match status" value="2"/>
</dbReference>
<dbReference type="Gene3D" id="1.10.1200.10">
    <property type="entry name" value="ACP-like"/>
    <property type="match status" value="2"/>
</dbReference>
<keyword evidence="6" id="KW-0045">Antibiotic biosynthesis</keyword>
<dbReference type="InterPro" id="IPR045851">
    <property type="entry name" value="AMP-bd_C_sf"/>
</dbReference>
<dbReference type="HOGENOM" id="CLU_000022_50_0_11"/>
<dbReference type="SUPFAM" id="SSF53474">
    <property type="entry name" value="alpha/beta-Hydrolases"/>
    <property type="match status" value="1"/>
</dbReference>
<dbReference type="Gene3D" id="3.40.50.980">
    <property type="match status" value="4"/>
</dbReference>
<dbReference type="PROSITE" id="PS00012">
    <property type="entry name" value="PHOSPHOPANTETHEINE"/>
    <property type="match status" value="2"/>
</dbReference>
<dbReference type="Pfam" id="PF00975">
    <property type="entry name" value="Thioesterase"/>
    <property type="match status" value="1"/>
</dbReference>
<dbReference type="PATRIC" id="fig|1449976.3.peg.2597"/>
<dbReference type="InterPro" id="IPR010071">
    <property type="entry name" value="AA_adenyl_dom"/>
</dbReference>
<dbReference type="InterPro" id="IPR025110">
    <property type="entry name" value="AMP-bd_C"/>
</dbReference>
<dbReference type="InterPro" id="IPR023213">
    <property type="entry name" value="CAT-like_dom_sf"/>
</dbReference>
<dbReference type="InterPro" id="IPR029063">
    <property type="entry name" value="SAM-dependent_MTases_sf"/>
</dbReference>
<organism evidence="8 9">
    <name type="scientific">Kutzneria albida DSM 43870</name>
    <dbReference type="NCBI Taxonomy" id="1449976"/>
    <lineage>
        <taxon>Bacteria</taxon>
        <taxon>Bacillati</taxon>
        <taxon>Actinomycetota</taxon>
        <taxon>Actinomycetes</taxon>
        <taxon>Pseudonocardiales</taxon>
        <taxon>Pseudonocardiaceae</taxon>
        <taxon>Kutzneria</taxon>
    </lineage>
</organism>
<dbReference type="PROSITE" id="PS00455">
    <property type="entry name" value="AMP_BINDING"/>
    <property type="match status" value="2"/>
</dbReference>
<feature type="domain" description="Carrier" evidence="7">
    <location>
        <begin position="2880"/>
        <end position="2954"/>
    </location>
</feature>
<dbReference type="GO" id="GO:0008610">
    <property type="term" value="P:lipid biosynthetic process"/>
    <property type="evidence" value="ECO:0007669"/>
    <property type="project" value="UniProtKB-ARBA"/>
</dbReference>
<dbReference type="InterPro" id="IPR010060">
    <property type="entry name" value="NRPS_synth"/>
</dbReference>
<proteinExistence type="inferred from homology"/>
<dbReference type="Gene3D" id="2.30.38.10">
    <property type="entry name" value="Luciferase, Domain 3"/>
    <property type="match status" value="2"/>
</dbReference>
<dbReference type="Gene3D" id="3.40.50.12780">
    <property type="entry name" value="N-terminal domain of ligase-like"/>
    <property type="match status" value="1"/>
</dbReference>
<dbReference type="InterPro" id="IPR001031">
    <property type="entry name" value="Thioesterase"/>
</dbReference>
<dbReference type="SUPFAM" id="SSF53335">
    <property type="entry name" value="S-adenosyl-L-methionine-dependent methyltransferases"/>
    <property type="match status" value="1"/>
</dbReference>
<dbReference type="PANTHER" id="PTHR45527:SF1">
    <property type="entry name" value="FATTY ACID SYNTHASE"/>
    <property type="match status" value="1"/>
</dbReference>
<comment type="cofactor">
    <cofactor evidence="1">
        <name>pantetheine 4'-phosphate</name>
        <dbReference type="ChEBI" id="CHEBI:47942"/>
    </cofactor>
</comment>
<dbReference type="CDD" id="cd17643">
    <property type="entry name" value="A_NRPS_Cytc1-like"/>
    <property type="match status" value="1"/>
</dbReference>
<dbReference type="InterPro" id="IPR020845">
    <property type="entry name" value="AMP-binding_CS"/>
</dbReference>
<dbReference type="InterPro" id="IPR020806">
    <property type="entry name" value="PKS_PP-bd"/>
</dbReference>
<name>W5WCL3_9PSEU</name>
<dbReference type="GO" id="GO:0017000">
    <property type="term" value="P:antibiotic biosynthetic process"/>
    <property type="evidence" value="ECO:0007669"/>
    <property type="project" value="UniProtKB-KW"/>
</dbReference>
<dbReference type="SMART" id="SM00823">
    <property type="entry name" value="PKS_PP"/>
    <property type="match status" value="3"/>
</dbReference>
<keyword evidence="5" id="KW-0677">Repeat</keyword>
<dbReference type="NCBIfam" id="TIGR01733">
    <property type="entry name" value="AA-adenyl-dom"/>
    <property type="match status" value="2"/>
</dbReference>
<dbReference type="SUPFAM" id="SSF56801">
    <property type="entry name" value="Acetyl-CoA synthetase-like"/>
    <property type="match status" value="3"/>
</dbReference>
<dbReference type="Gene3D" id="3.30.559.30">
    <property type="entry name" value="Nonribosomal peptide synthetase, condensation domain"/>
    <property type="match status" value="5"/>
</dbReference>
<dbReference type="FunFam" id="3.30.300.30:FF:000010">
    <property type="entry name" value="Enterobactin synthetase component F"/>
    <property type="match status" value="1"/>
</dbReference>
<evidence type="ECO:0000313" key="9">
    <source>
        <dbReference type="Proteomes" id="UP000019225"/>
    </source>
</evidence>
<dbReference type="InterPro" id="IPR036736">
    <property type="entry name" value="ACP-like_sf"/>
</dbReference>
<reference evidence="8 9" key="1">
    <citation type="journal article" date="2014" name="BMC Genomics">
        <title>Complete genome sequence of producer of the glycopeptide antibiotic Aculeximycin Kutzneria albida DSM 43870T, a representative of minor genus of Pseudonocardiaceae.</title>
        <authorList>
            <person name="Rebets Y."/>
            <person name="Tokovenko B."/>
            <person name="Lushchyk I."/>
            <person name="Ruckert C."/>
            <person name="Zaburannyi N."/>
            <person name="Bechthold A."/>
            <person name="Kalinowski J."/>
            <person name="Luzhetskyy A."/>
        </authorList>
    </citation>
    <scope>NUCLEOTIDE SEQUENCE [LARGE SCALE GENOMIC DNA]</scope>
    <source>
        <strain evidence="8">DSM 43870</strain>
    </source>
</reference>
<dbReference type="Gene3D" id="3.40.50.1820">
    <property type="entry name" value="alpha/beta hydrolase"/>
    <property type="match status" value="1"/>
</dbReference>
<dbReference type="PROSITE" id="PS50075">
    <property type="entry name" value="CARRIER"/>
    <property type="match status" value="3"/>
</dbReference>
<dbReference type="InterPro" id="IPR006162">
    <property type="entry name" value="Ppantetheine_attach_site"/>
</dbReference>
<dbReference type="GO" id="GO:0005737">
    <property type="term" value="C:cytoplasm"/>
    <property type="evidence" value="ECO:0007669"/>
    <property type="project" value="TreeGrafter"/>
</dbReference>
<dbReference type="KEGG" id="kal:KALB_2591"/>
<dbReference type="GO" id="GO:0003824">
    <property type="term" value="F:catalytic activity"/>
    <property type="evidence" value="ECO:0007669"/>
    <property type="project" value="InterPro"/>
</dbReference>
<dbReference type="InterPro" id="IPR042099">
    <property type="entry name" value="ANL_N_sf"/>
</dbReference>
<keyword evidence="9" id="KW-1185">Reference proteome</keyword>
<keyword evidence="3" id="KW-0596">Phosphopantetheine</keyword>
<accession>W5WCL3</accession>
<dbReference type="FunFam" id="3.40.50.980:FF:000001">
    <property type="entry name" value="Non-ribosomal peptide synthetase"/>
    <property type="match status" value="2"/>
</dbReference>
<dbReference type="SUPFAM" id="SSF52777">
    <property type="entry name" value="CoA-dependent acyltransferases"/>
    <property type="match status" value="10"/>
</dbReference>
<dbReference type="GO" id="GO:0043041">
    <property type="term" value="P:amino acid activation for nonribosomal peptide biosynthetic process"/>
    <property type="evidence" value="ECO:0007669"/>
    <property type="project" value="TreeGrafter"/>
</dbReference>
<dbReference type="EMBL" id="CP007155">
    <property type="protein sequence ID" value="AHH95959.1"/>
    <property type="molecule type" value="Genomic_DNA"/>
</dbReference>
<dbReference type="CDD" id="cd02440">
    <property type="entry name" value="AdoMet_MTases"/>
    <property type="match status" value="1"/>
</dbReference>
<gene>
    <name evidence="8" type="ORF">KALB_2591</name>
</gene>
<feature type="domain" description="Carrier" evidence="7">
    <location>
        <begin position="1354"/>
        <end position="1428"/>
    </location>
</feature>
<feature type="domain" description="Carrier" evidence="7">
    <location>
        <begin position="4284"/>
        <end position="4359"/>
    </location>
</feature>
<dbReference type="SUPFAM" id="SSF47336">
    <property type="entry name" value="ACP-like"/>
    <property type="match status" value="3"/>
</dbReference>
<dbReference type="FunFam" id="3.40.50.980:FF:000002">
    <property type="entry name" value="Enterobactin synthetase component F"/>
    <property type="match status" value="1"/>
</dbReference>
<dbReference type="Pfam" id="PF00501">
    <property type="entry name" value="AMP-binding"/>
    <property type="match status" value="3"/>
</dbReference>
<dbReference type="InterPro" id="IPR001242">
    <property type="entry name" value="Condensation_dom"/>
</dbReference>